<feature type="domain" description="Rrn7/TAF1B C-terminal cyclin" evidence="12">
    <location>
        <begin position="246"/>
        <end position="410"/>
    </location>
</feature>
<evidence type="ECO:0000313" key="14">
    <source>
        <dbReference type="Proteomes" id="UP000758603"/>
    </source>
</evidence>
<evidence type="ECO:0000256" key="9">
    <source>
        <dbReference type="ARBA" id="ARBA00023242"/>
    </source>
</evidence>
<feature type="region of interest" description="Disordered" evidence="10">
    <location>
        <begin position="134"/>
        <end position="167"/>
    </location>
</feature>
<comment type="caution">
    <text evidence="13">The sequence shown here is derived from an EMBL/GenBank/DDBJ whole genome shotgun (WGS) entry which is preliminary data.</text>
</comment>
<dbReference type="InterPro" id="IPR048540">
    <property type="entry name" value="Rrn7_cyclin_N"/>
</dbReference>
<proteinExistence type="inferred from homology"/>
<evidence type="ECO:0000256" key="1">
    <source>
        <dbReference type="ARBA" id="ARBA00004604"/>
    </source>
</evidence>
<keyword evidence="9" id="KW-0539">Nucleus</keyword>
<dbReference type="OrthoDB" id="428577at2759"/>
<feature type="compositionally biased region" description="Basic and acidic residues" evidence="10">
    <location>
        <begin position="550"/>
        <end position="560"/>
    </location>
</feature>
<dbReference type="Proteomes" id="UP000758603">
    <property type="component" value="Unassembled WGS sequence"/>
</dbReference>
<name>A0A9P9A0Y5_9PEZI</name>
<accession>A0A9P9A0Y5</accession>
<dbReference type="PANTHER" id="PTHR31576:SF2">
    <property type="entry name" value="TATA BOX-BINDING PROTEIN-ASSOCIATED FACTOR RNA POLYMERASE I SUBUNIT B"/>
    <property type="match status" value="1"/>
</dbReference>
<keyword evidence="6" id="KW-0805">Transcription regulation</keyword>
<comment type="subcellular location">
    <subcellularLocation>
        <location evidence="1">Nucleus</location>
        <location evidence="1">Nucleolus</location>
    </subcellularLocation>
</comment>
<evidence type="ECO:0000256" key="10">
    <source>
        <dbReference type="SAM" id="MobiDB-lite"/>
    </source>
</evidence>
<feature type="domain" description="Rrn7/TAF1B N-terminal cyclin" evidence="11">
    <location>
        <begin position="86"/>
        <end position="222"/>
    </location>
</feature>
<dbReference type="InterPro" id="IPR033599">
    <property type="entry name" value="TAF1B/Rrn7"/>
</dbReference>
<evidence type="ECO:0000256" key="6">
    <source>
        <dbReference type="ARBA" id="ARBA00023015"/>
    </source>
</evidence>
<evidence type="ECO:0000256" key="3">
    <source>
        <dbReference type="ARBA" id="ARBA00022723"/>
    </source>
</evidence>
<dbReference type="Pfam" id="PF20644">
    <property type="entry name" value="Rrn7_cyclin_N"/>
    <property type="match status" value="1"/>
</dbReference>
<reference evidence="13" key="1">
    <citation type="journal article" date="2021" name="Nat. Commun.">
        <title>Genetic determinants of endophytism in the Arabidopsis root mycobiome.</title>
        <authorList>
            <person name="Mesny F."/>
            <person name="Miyauchi S."/>
            <person name="Thiergart T."/>
            <person name="Pickel B."/>
            <person name="Atanasova L."/>
            <person name="Karlsson M."/>
            <person name="Huettel B."/>
            <person name="Barry K.W."/>
            <person name="Haridas S."/>
            <person name="Chen C."/>
            <person name="Bauer D."/>
            <person name="Andreopoulos W."/>
            <person name="Pangilinan J."/>
            <person name="LaButti K."/>
            <person name="Riley R."/>
            <person name="Lipzen A."/>
            <person name="Clum A."/>
            <person name="Drula E."/>
            <person name="Henrissat B."/>
            <person name="Kohler A."/>
            <person name="Grigoriev I.V."/>
            <person name="Martin F.M."/>
            <person name="Hacquard S."/>
        </authorList>
    </citation>
    <scope>NUCLEOTIDE SEQUENCE</scope>
    <source>
        <strain evidence="13">MPI-SDFR-AT-0073</strain>
    </source>
</reference>
<feature type="region of interest" description="Disordered" evidence="10">
    <location>
        <begin position="543"/>
        <end position="566"/>
    </location>
</feature>
<keyword evidence="3" id="KW-0479">Metal-binding</keyword>
<gene>
    <name evidence="13" type="ORF">BKA67DRAFT_529141</name>
</gene>
<evidence type="ECO:0000256" key="2">
    <source>
        <dbReference type="ARBA" id="ARBA00006899"/>
    </source>
</evidence>
<dbReference type="Pfam" id="PF20645">
    <property type="entry name" value="Rrn7_cyclin_C"/>
    <property type="match status" value="1"/>
</dbReference>
<dbReference type="AlphaFoldDB" id="A0A9P9A0Y5"/>
<keyword evidence="4" id="KW-0863">Zinc-finger</keyword>
<evidence type="ECO:0000313" key="13">
    <source>
        <dbReference type="EMBL" id="KAH6658951.1"/>
    </source>
</evidence>
<comment type="similarity">
    <text evidence="2">Belongs to the RRN7/TAF1B family.</text>
</comment>
<evidence type="ECO:0000256" key="5">
    <source>
        <dbReference type="ARBA" id="ARBA00022833"/>
    </source>
</evidence>
<dbReference type="PANTHER" id="PTHR31576">
    <property type="entry name" value="TATA BOX-BINDING PROTEIN-ASSOCIATED FACTOR RNA POLYMERASE I SUBUNIT B"/>
    <property type="match status" value="1"/>
</dbReference>
<sequence length="566" mass="64097">MAEAFTLHKMRPSERCDECPTRKWYEVDGNRFCKNGHQLEGYAPHEAGEDEYNSTGRVTRVKKEKRKREGLKLEGKEGRRLYLQALQYVLRRQTEWVRDVGLKLDDDLRRMEYERVVRELWAALYATPGVMDEEEAAEAAGSGTEGDVVASASELEDSDADSGRRRNGWLEKRGSKLPSHTHALALCYLACVILRYPVTTADFHGWAQRGDLDYLAAIHSLPVNVQNRLPAMYHRALQVRDHIKPGKLLSTAQELVVALSLQYEGLRFPALNHTPVLLHYILSLTLPIDVFLMVKCLIGVLEATFDFPNGDSKRIRAMDNPEVLLITLVVVATKLLYPMDGNDRPPASEDDPHVKQIDWAEWQKMRAKASNKPATETLEKGTEHRITSNDALIMEKNKMDDFMDWFDKMWVGSTDVEAGAPAAIQRAFESGENHNAKTSRHEANASTTADVTTATTNTLKRQYQRLNETMRVLEPQPDPQPVKGNTRKRPDRDFCPTWRTEEDLPATAKALYREAADLAAIPLKSLIVAGLQVERRLEIWSAQREKQKRRTGEVAEDAKGKGKAVM</sequence>
<dbReference type="EMBL" id="JAGPXC010000001">
    <property type="protein sequence ID" value="KAH6658951.1"/>
    <property type="molecule type" value="Genomic_DNA"/>
</dbReference>
<dbReference type="GO" id="GO:0042790">
    <property type="term" value="P:nucleolar large rRNA transcription by RNA polymerase I"/>
    <property type="evidence" value="ECO:0007669"/>
    <property type="project" value="TreeGrafter"/>
</dbReference>
<keyword evidence="14" id="KW-1185">Reference proteome</keyword>
<dbReference type="RefSeq" id="XP_045963082.1">
    <property type="nucleotide sequence ID" value="XM_046099016.1"/>
</dbReference>
<dbReference type="GeneID" id="70127908"/>
<dbReference type="InterPro" id="IPR048538">
    <property type="entry name" value="Rrn7_cyclin_C"/>
</dbReference>
<dbReference type="GO" id="GO:0070860">
    <property type="term" value="C:RNA polymerase I core factor complex"/>
    <property type="evidence" value="ECO:0007669"/>
    <property type="project" value="InterPro"/>
</dbReference>
<organism evidence="13 14">
    <name type="scientific">Truncatella angustata</name>
    <dbReference type="NCBI Taxonomy" id="152316"/>
    <lineage>
        <taxon>Eukaryota</taxon>
        <taxon>Fungi</taxon>
        <taxon>Dikarya</taxon>
        <taxon>Ascomycota</taxon>
        <taxon>Pezizomycotina</taxon>
        <taxon>Sordariomycetes</taxon>
        <taxon>Xylariomycetidae</taxon>
        <taxon>Amphisphaeriales</taxon>
        <taxon>Sporocadaceae</taxon>
        <taxon>Truncatella</taxon>
    </lineage>
</organism>
<evidence type="ECO:0000256" key="8">
    <source>
        <dbReference type="ARBA" id="ARBA00023163"/>
    </source>
</evidence>
<protein>
    <recommendedName>
        <fullName evidence="15">RRN7-type domain-containing protein</fullName>
    </recommendedName>
</protein>
<evidence type="ECO:0000259" key="12">
    <source>
        <dbReference type="Pfam" id="PF20645"/>
    </source>
</evidence>
<dbReference type="GO" id="GO:0008270">
    <property type="term" value="F:zinc ion binding"/>
    <property type="evidence" value="ECO:0007669"/>
    <property type="project" value="UniProtKB-KW"/>
</dbReference>
<feature type="region of interest" description="Disordered" evidence="10">
    <location>
        <begin position="474"/>
        <end position="495"/>
    </location>
</feature>
<evidence type="ECO:0000256" key="7">
    <source>
        <dbReference type="ARBA" id="ARBA00023125"/>
    </source>
</evidence>
<keyword evidence="8" id="KW-0804">Transcription</keyword>
<keyword evidence="5" id="KW-0862">Zinc</keyword>
<evidence type="ECO:0000259" key="11">
    <source>
        <dbReference type="Pfam" id="PF20644"/>
    </source>
</evidence>
<keyword evidence="7" id="KW-0238">DNA-binding</keyword>
<evidence type="ECO:0008006" key="15">
    <source>
        <dbReference type="Google" id="ProtNLM"/>
    </source>
</evidence>
<evidence type="ECO:0000256" key="4">
    <source>
        <dbReference type="ARBA" id="ARBA00022771"/>
    </source>
</evidence>
<dbReference type="GO" id="GO:0001164">
    <property type="term" value="F:RNA polymerase I core promoter sequence-specific DNA binding"/>
    <property type="evidence" value="ECO:0007669"/>
    <property type="project" value="InterPro"/>
</dbReference>